<name>A0AAW0RS32_9HYPO</name>
<evidence type="ECO:0000256" key="1">
    <source>
        <dbReference type="ARBA" id="ARBA00001974"/>
    </source>
</evidence>
<dbReference type="GO" id="GO:0016614">
    <property type="term" value="F:oxidoreductase activity, acting on CH-OH group of donors"/>
    <property type="evidence" value="ECO:0007669"/>
    <property type="project" value="InterPro"/>
</dbReference>
<keyword evidence="8" id="KW-1185">Reference proteome</keyword>
<evidence type="ECO:0000256" key="5">
    <source>
        <dbReference type="ARBA" id="ARBA00023002"/>
    </source>
</evidence>
<keyword evidence="4" id="KW-0274">FAD</keyword>
<evidence type="ECO:0000256" key="4">
    <source>
        <dbReference type="ARBA" id="ARBA00022827"/>
    </source>
</evidence>
<comment type="cofactor">
    <cofactor evidence="1">
        <name>FAD</name>
        <dbReference type="ChEBI" id="CHEBI:57692"/>
    </cofactor>
</comment>
<dbReference type="InterPro" id="IPR007867">
    <property type="entry name" value="GMC_OxRtase_C"/>
</dbReference>
<dbReference type="PANTHER" id="PTHR42784:SF1">
    <property type="entry name" value="PYRANOSE 2-OXIDASE"/>
    <property type="match status" value="1"/>
</dbReference>
<dbReference type="AlphaFoldDB" id="A0AAW0RS32"/>
<dbReference type="Pfam" id="PF05199">
    <property type="entry name" value="GMC_oxred_C"/>
    <property type="match status" value="1"/>
</dbReference>
<dbReference type="InterPro" id="IPR051473">
    <property type="entry name" value="P2Ox-like"/>
</dbReference>
<comment type="similarity">
    <text evidence="2">Belongs to the GMC oxidoreductase family.</text>
</comment>
<accession>A0AAW0RS32</accession>
<organism evidence="7 8">
    <name type="scientific">Beauveria asiatica</name>
    <dbReference type="NCBI Taxonomy" id="1069075"/>
    <lineage>
        <taxon>Eukaryota</taxon>
        <taxon>Fungi</taxon>
        <taxon>Dikarya</taxon>
        <taxon>Ascomycota</taxon>
        <taxon>Pezizomycotina</taxon>
        <taxon>Sordariomycetes</taxon>
        <taxon>Hypocreomycetidae</taxon>
        <taxon>Hypocreales</taxon>
        <taxon>Cordycipitaceae</taxon>
        <taxon>Beauveria</taxon>
    </lineage>
</organism>
<evidence type="ECO:0000313" key="8">
    <source>
        <dbReference type="Proteomes" id="UP001397290"/>
    </source>
</evidence>
<protein>
    <recommendedName>
        <fullName evidence="6">Glucose-methanol-choline oxidoreductase C-terminal domain-containing protein</fullName>
    </recommendedName>
</protein>
<comment type="caution">
    <text evidence="7">The sequence shown here is derived from an EMBL/GenBank/DDBJ whole genome shotgun (WGS) entry which is preliminary data.</text>
</comment>
<keyword evidence="5" id="KW-0560">Oxidoreductase</keyword>
<evidence type="ECO:0000259" key="6">
    <source>
        <dbReference type="Pfam" id="PF05199"/>
    </source>
</evidence>
<dbReference type="Gene3D" id="3.50.50.60">
    <property type="entry name" value="FAD/NAD(P)-binding domain"/>
    <property type="match status" value="2"/>
</dbReference>
<dbReference type="Proteomes" id="UP001397290">
    <property type="component" value="Unassembled WGS sequence"/>
</dbReference>
<evidence type="ECO:0000256" key="2">
    <source>
        <dbReference type="ARBA" id="ARBA00010790"/>
    </source>
</evidence>
<dbReference type="EMBL" id="JAAHCF010000350">
    <property type="protein sequence ID" value="KAK8144806.1"/>
    <property type="molecule type" value="Genomic_DNA"/>
</dbReference>
<feature type="domain" description="Glucose-methanol-choline oxidoreductase C-terminal" evidence="6">
    <location>
        <begin position="453"/>
        <end position="583"/>
    </location>
</feature>
<proteinExistence type="inferred from homology"/>
<gene>
    <name evidence="7" type="ORF">G3M48_005319</name>
</gene>
<dbReference type="PANTHER" id="PTHR42784">
    <property type="entry name" value="PYRANOSE 2-OXIDASE"/>
    <property type="match status" value="1"/>
</dbReference>
<dbReference type="SUPFAM" id="SSF51905">
    <property type="entry name" value="FAD/NAD(P)-binding domain"/>
    <property type="match status" value="1"/>
</dbReference>
<keyword evidence="3" id="KW-0285">Flavoprotein</keyword>
<evidence type="ECO:0000256" key="3">
    <source>
        <dbReference type="ARBA" id="ARBA00022630"/>
    </source>
</evidence>
<evidence type="ECO:0000313" key="7">
    <source>
        <dbReference type="EMBL" id="KAK8144806.1"/>
    </source>
</evidence>
<sequence length="599" mass="65907">MNTESLPDYLTIPGKSIPSFHCRVGRDHNDRQPVPVTAYGGYPVPGLQGPTSSSVMAVDYFVSDQTWGNILAHGEFDYIVIGSGFTALAFIQRALELDPYVKILCLERGGFWLPTHFQNLPLPFKMVLEGNSEAFPWTLSRKTFESKELGFLHGSCPFFGGRSTFWSAWSPQPSLDLMRNFPEAMKKTARNDQFWKQAKDLLNVIPASQINDGIFGSQQAAIDGILKNSVGKIPTAKYAESAPLAVGRQSPTSRLRFDKFSVPGPLLSILERQRLLAKAEEGAPLEIMVDCVAKTMSKDDDDDFVRVIETSKGTLSWTGNKTKVILCTGAIPNATMLLNSFESCRDTVGKRLTGHYVTHISARCPVQNVKDWRKEDSLKMAAAYLAGSHPTSNLQYHISITALNSPHPEADAEDAARECPDYAAAATLDQLIGSEDYVVFVCSSLGEIGEKNADNYVKLNKGTDPTCNVTLQYTLTKDDHECWDVMDTATYATIKEMAGGDAHASSIEWWDEKAHDWKNTKPAVDTIRIPGVVHESSTCFMGPKASGGSVDELYRPHGIKNVHVTGAALFPTAGSWNPTMTMCGYVQDLAERLDILRSE</sequence>
<reference evidence="7 8" key="1">
    <citation type="submission" date="2020-02" db="EMBL/GenBank/DDBJ databases">
        <title>Comparative genomics of the hypocrealean fungal genus Beauvera.</title>
        <authorList>
            <person name="Showalter D.N."/>
            <person name="Bushley K.E."/>
            <person name="Rehner S.A."/>
        </authorList>
    </citation>
    <scope>NUCLEOTIDE SEQUENCE [LARGE SCALE GENOMIC DNA]</scope>
    <source>
        <strain evidence="7 8">ARSEF4384</strain>
    </source>
</reference>
<dbReference type="InterPro" id="IPR036188">
    <property type="entry name" value="FAD/NAD-bd_sf"/>
</dbReference>